<sequence length="128" mass="14028">MCTSPTTIYNCGHIKPDHIIEFCYTDFEDDCGHVHPRFERLARKCPGCTRRAHRELERKSGIPAHGPHDEDAAAVRSASPSLSQRSLSSSSSDSSSPKGEYACAPLASDWDGIAEVGRQLRVSVIDTK</sequence>
<dbReference type="Proteomes" id="UP000007129">
    <property type="component" value="Unassembled WGS sequence"/>
</dbReference>
<gene>
    <name evidence="2" type="ORF">MPH_04945</name>
</gene>
<evidence type="ECO:0000313" key="3">
    <source>
        <dbReference type="Proteomes" id="UP000007129"/>
    </source>
</evidence>
<name>K2RSU2_MACPH</name>
<protein>
    <submittedName>
        <fullName evidence="2">Uncharacterized protein</fullName>
    </submittedName>
</protein>
<evidence type="ECO:0000256" key="1">
    <source>
        <dbReference type="SAM" id="MobiDB-lite"/>
    </source>
</evidence>
<evidence type="ECO:0000313" key="2">
    <source>
        <dbReference type="EMBL" id="EKG17813.1"/>
    </source>
</evidence>
<accession>K2RSU2</accession>
<feature type="compositionally biased region" description="Low complexity" evidence="1">
    <location>
        <begin position="76"/>
        <end position="97"/>
    </location>
</feature>
<dbReference type="EMBL" id="AHHD01000223">
    <property type="protein sequence ID" value="EKG17813.1"/>
    <property type="molecule type" value="Genomic_DNA"/>
</dbReference>
<comment type="caution">
    <text evidence="2">The sequence shown here is derived from an EMBL/GenBank/DDBJ whole genome shotgun (WGS) entry which is preliminary data.</text>
</comment>
<dbReference type="OrthoDB" id="3937760at2759"/>
<dbReference type="VEuPathDB" id="FungiDB:MPH_04945"/>
<feature type="compositionally biased region" description="Basic and acidic residues" evidence="1">
    <location>
        <begin position="56"/>
        <end position="73"/>
    </location>
</feature>
<dbReference type="HOGENOM" id="CLU_1959985_0_0_1"/>
<proteinExistence type="predicted"/>
<organism evidence="2 3">
    <name type="scientific">Macrophomina phaseolina (strain MS6)</name>
    <name type="common">Charcoal rot fungus</name>
    <dbReference type="NCBI Taxonomy" id="1126212"/>
    <lineage>
        <taxon>Eukaryota</taxon>
        <taxon>Fungi</taxon>
        <taxon>Dikarya</taxon>
        <taxon>Ascomycota</taxon>
        <taxon>Pezizomycotina</taxon>
        <taxon>Dothideomycetes</taxon>
        <taxon>Dothideomycetes incertae sedis</taxon>
        <taxon>Botryosphaeriales</taxon>
        <taxon>Botryosphaeriaceae</taxon>
        <taxon>Macrophomina</taxon>
    </lineage>
</organism>
<dbReference type="InParanoid" id="K2RSU2"/>
<feature type="region of interest" description="Disordered" evidence="1">
    <location>
        <begin position="56"/>
        <end position="100"/>
    </location>
</feature>
<dbReference type="AlphaFoldDB" id="K2RSU2"/>
<reference evidence="2 3" key="1">
    <citation type="journal article" date="2012" name="BMC Genomics">
        <title>Tools to kill: Genome of one of the most destructive plant pathogenic fungi Macrophomina phaseolina.</title>
        <authorList>
            <person name="Islam M.S."/>
            <person name="Haque M.S."/>
            <person name="Islam M.M."/>
            <person name="Emdad E.M."/>
            <person name="Halim A."/>
            <person name="Hossen Q.M.M."/>
            <person name="Hossain M.Z."/>
            <person name="Ahmed B."/>
            <person name="Rahim S."/>
            <person name="Rahman M.S."/>
            <person name="Alam M.M."/>
            <person name="Hou S."/>
            <person name="Wan X."/>
            <person name="Saito J.A."/>
            <person name="Alam M."/>
        </authorList>
    </citation>
    <scope>NUCLEOTIDE SEQUENCE [LARGE SCALE GENOMIC DNA]</scope>
    <source>
        <strain evidence="2 3">MS6</strain>
    </source>
</reference>